<evidence type="ECO:0000313" key="2">
    <source>
        <dbReference type="EMBL" id="SDK84470.1"/>
    </source>
</evidence>
<name>A0A1G9F7Y7_9EURY</name>
<keyword evidence="3" id="KW-1185">Reference proteome</keyword>
<sequence length="142" mass="15753">MSTDRNVYGTDLEPCGTDPSTGFLRDGCCRRVESDRGRHEICAVMTEEFLRFSSARGNDLVTPKPEFEFPGLEPGDRWCLCLGRWIESVEADCAPPVVLEATHEAVLRDVEPDLLREHEYERGERGGGDADEGASTDGFGTR</sequence>
<feature type="region of interest" description="Disordered" evidence="1">
    <location>
        <begin position="117"/>
        <end position="142"/>
    </location>
</feature>
<reference evidence="3" key="1">
    <citation type="submission" date="2016-10" db="EMBL/GenBank/DDBJ databases">
        <authorList>
            <person name="Varghese N."/>
            <person name="Submissions S."/>
        </authorList>
    </citation>
    <scope>NUCLEOTIDE SEQUENCE [LARGE SCALE GENOMIC DNA]</scope>
    <source>
        <strain evidence="3">B4,CECT 8067,JCM 17497</strain>
    </source>
</reference>
<gene>
    <name evidence="2" type="ORF">SAMN04515672_4120</name>
</gene>
<dbReference type="PANTHER" id="PTHR37466">
    <property type="entry name" value="SLR1628 PROTEIN"/>
    <property type="match status" value="1"/>
</dbReference>
<organism evidence="2 3">
    <name type="scientific">Natronorubrum texcoconense</name>
    <dbReference type="NCBI Taxonomy" id="1095776"/>
    <lineage>
        <taxon>Archaea</taxon>
        <taxon>Methanobacteriati</taxon>
        <taxon>Methanobacteriota</taxon>
        <taxon>Stenosarchaea group</taxon>
        <taxon>Halobacteria</taxon>
        <taxon>Halobacteriales</taxon>
        <taxon>Natrialbaceae</taxon>
        <taxon>Natronorubrum</taxon>
    </lineage>
</organism>
<dbReference type="AlphaFoldDB" id="A0A1G9F7Y7"/>
<evidence type="ECO:0000256" key="1">
    <source>
        <dbReference type="SAM" id="MobiDB-lite"/>
    </source>
</evidence>
<feature type="compositionally biased region" description="Basic and acidic residues" evidence="1">
    <location>
        <begin position="117"/>
        <end position="128"/>
    </location>
</feature>
<dbReference type="PANTHER" id="PTHR37466:SF1">
    <property type="entry name" value="SLR1628 PROTEIN"/>
    <property type="match status" value="1"/>
</dbReference>
<evidence type="ECO:0008006" key="4">
    <source>
        <dbReference type="Google" id="ProtNLM"/>
    </source>
</evidence>
<protein>
    <recommendedName>
        <fullName evidence="4">DUF2237 domain-containing protein</fullName>
    </recommendedName>
</protein>
<dbReference type="EMBL" id="FNFE01000007">
    <property type="protein sequence ID" value="SDK84470.1"/>
    <property type="molecule type" value="Genomic_DNA"/>
</dbReference>
<dbReference type="RefSeq" id="WP_090311189.1">
    <property type="nucleotide sequence ID" value="NZ_FNFE01000007.1"/>
</dbReference>
<evidence type="ECO:0000313" key="3">
    <source>
        <dbReference type="Proteomes" id="UP000198882"/>
    </source>
</evidence>
<dbReference type="OrthoDB" id="254799at2157"/>
<accession>A0A1G9F7Y7</accession>
<dbReference type="InterPro" id="IPR018714">
    <property type="entry name" value="DUF2237"/>
</dbReference>
<dbReference type="STRING" id="1095776.SAMN04515672_4120"/>
<dbReference type="Proteomes" id="UP000198882">
    <property type="component" value="Unassembled WGS sequence"/>
</dbReference>
<proteinExistence type="predicted"/>
<dbReference type="Pfam" id="PF09996">
    <property type="entry name" value="DUF2237"/>
    <property type="match status" value="1"/>
</dbReference>
<dbReference type="Gene3D" id="3.30.56.110">
    <property type="entry name" value="Protein of unknown function DUF2237"/>
    <property type="match status" value="1"/>
</dbReference>